<dbReference type="Proteomes" id="UP000717328">
    <property type="component" value="Unassembled WGS sequence"/>
</dbReference>
<reference evidence="1" key="2">
    <citation type="submission" date="2021-10" db="EMBL/GenBank/DDBJ databases">
        <title>Phylogenomics reveals ancestral predisposition of the termite-cultivated fungus Termitomyces towards a domesticated lifestyle.</title>
        <authorList>
            <person name="Auxier B."/>
            <person name="Grum-Grzhimaylo A."/>
            <person name="Cardenas M.E."/>
            <person name="Lodge J.D."/>
            <person name="Laessoe T."/>
            <person name="Pedersen O."/>
            <person name="Smith M.E."/>
            <person name="Kuyper T.W."/>
            <person name="Franco-Molano E.A."/>
            <person name="Baroni T.J."/>
            <person name="Aanen D.K."/>
        </authorList>
    </citation>
    <scope>NUCLEOTIDE SEQUENCE</scope>
    <source>
        <strain evidence="1">D49</strain>
    </source>
</reference>
<keyword evidence="2" id="KW-1185">Reference proteome</keyword>
<dbReference type="SUPFAM" id="SSF82199">
    <property type="entry name" value="SET domain"/>
    <property type="match status" value="1"/>
</dbReference>
<dbReference type="GO" id="GO:0005634">
    <property type="term" value="C:nucleus"/>
    <property type="evidence" value="ECO:0007669"/>
    <property type="project" value="TreeGrafter"/>
</dbReference>
<protein>
    <recommendedName>
        <fullName evidence="3">SET domain-containing protein</fullName>
    </recommendedName>
</protein>
<dbReference type="PANTHER" id="PTHR13271:SF34">
    <property type="entry name" value="N-LYSINE METHYLTRANSFERASE SETD6"/>
    <property type="match status" value="1"/>
</dbReference>
<evidence type="ECO:0008006" key="3">
    <source>
        <dbReference type="Google" id="ProtNLM"/>
    </source>
</evidence>
<dbReference type="GO" id="GO:0016279">
    <property type="term" value="F:protein-lysine N-methyltransferase activity"/>
    <property type="evidence" value="ECO:0007669"/>
    <property type="project" value="TreeGrafter"/>
</dbReference>
<organism evidence="1 2">
    <name type="scientific">Sphagnurus paluster</name>
    <dbReference type="NCBI Taxonomy" id="117069"/>
    <lineage>
        <taxon>Eukaryota</taxon>
        <taxon>Fungi</taxon>
        <taxon>Dikarya</taxon>
        <taxon>Basidiomycota</taxon>
        <taxon>Agaricomycotina</taxon>
        <taxon>Agaricomycetes</taxon>
        <taxon>Agaricomycetidae</taxon>
        <taxon>Agaricales</taxon>
        <taxon>Tricholomatineae</taxon>
        <taxon>Lyophyllaceae</taxon>
        <taxon>Sphagnurus</taxon>
    </lineage>
</organism>
<sequence length="384" mass="43604">MSAESDMNDGVKGLEWLRGTEVERLDSHPGQNLEAIDEYYFSIAEPLLLGYLDENELISTRKPTLDGFHHAYTLVSSRAFLVDAYHGLAMVPIADAFNHSQENHVHIETEFSVCFQCGSLYECEHDFDLPQDESHLLRRRRKFVDYGEDNNFDAYYEMVANTPIPPNSEVYNTYGETLTNAQLLTQYGFVLDVNDNDSINWNIKQVYMSCTDLFDGCTASLQELESIRSTVLAQVEEGQTLERIAESSLAYRKIGTTGEHLCLDSDGKISHQLWILLALPLLLRRIPGELEEQLGEIKADLESLLGYQLFVENTLQGEGEQEGDDYHNPSVKHMGILSDLAHALIDLCGVRKAQIGRPAWDDDFGCTFDHKLRHKIQEMKPLYN</sequence>
<reference evidence="1" key="1">
    <citation type="submission" date="2021-02" db="EMBL/GenBank/DDBJ databases">
        <authorList>
            <person name="Nieuwenhuis M."/>
            <person name="Van De Peppel L.J.J."/>
        </authorList>
    </citation>
    <scope>NUCLEOTIDE SEQUENCE</scope>
    <source>
        <strain evidence="1">D49</strain>
    </source>
</reference>
<dbReference type="PANTHER" id="PTHR13271">
    <property type="entry name" value="UNCHARACTERIZED PUTATIVE METHYLTRANSFERASE"/>
    <property type="match status" value="1"/>
</dbReference>
<dbReference type="AlphaFoldDB" id="A0A9P7K4Y9"/>
<accession>A0A9P7K4Y9</accession>
<dbReference type="CDD" id="cd10527">
    <property type="entry name" value="SET_LSMT"/>
    <property type="match status" value="1"/>
</dbReference>
<dbReference type="InterPro" id="IPR050600">
    <property type="entry name" value="SETD3_SETD6_MTase"/>
</dbReference>
<name>A0A9P7K4Y9_9AGAR</name>
<dbReference type="Gene3D" id="3.90.1410.10">
    <property type="entry name" value="set domain protein methyltransferase, domain 1"/>
    <property type="match status" value="1"/>
</dbReference>
<dbReference type="InterPro" id="IPR046341">
    <property type="entry name" value="SET_dom_sf"/>
</dbReference>
<evidence type="ECO:0000313" key="1">
    <source>
        <dbReference type="EMBL" id="KAG5638441.1"/>
    </source>
</evidence>
<proteinExistence type="predicted"/>
<dbReference type="OrthoDB" id="441812at2759"/>
<evidence type="ECO:0000313" key="2">
    <source>
        <dbReference type="Proteomes" id="UP000717328"/>
    </source>
</evidence>
<dbReference type="EMBL" id="JABCKI010005762">
    <property type="protein sequence ID" value="KAG5638441.1"/>
    <property type="molecule type" value="Genomic_DNA"/>
</dbReference>
<gene>
    <name evidence="1" type="ORF">H0H81_012658</name>
</gene>
<comment type="caution">
    <text evidence="1">The sequence shown here is derived from an EMBL/GenBank/DDBJ whole genome shotgun (WGS) entry which is preliminary data.</text>
</comment>